<reference evidence="1 2" key="1">
    <citation type="submission" date="2014-04" db="EMBL/GenBank/DDBJ databases">
        <authorList>
            <consortium name="DOE Joint Genome Institute"/>
            <person name="Kuo A."/>
            <person name="Ruytinx J."/>
            <person name="Rineau F."/>
            <person name="Colpaert J."/>
            <person name="Kohler A."/>
            <person name="Nagy L.G."/>
            <person name="Floudas D."/>
            <person name="Copeland A."/>
            <person name="Barry K.W."/>
            <person name="Cichocki N."/>
            <person name="Veneault-Fourrey C."/>
            <person name="LaButti K."/>
            <person name="Lindquist E.A."/>
            <person name="Lipzen A."/>
            <person name="Lundell T."/>
            <person name="Morin E."/>
            <person name="Murat C."/>
            <person name="Sun H."/>
            <person name="Tunlid A."/>
            <person name="Henrissat B."/>
            <person name="Grigoriev I.V."/>
            <person name="Hibbett D.S."/>
            <person name="Martin F."/>
            <person name="Nordberg H.P."/>
            <person name="Cantor M.N."/>
            <person name="Hua S.X."/>
        </authorList>
    </citation>
    <scope>NUCLEOTIDE SEQUENCE [LARGE SCALE GENOMIC DNA]</scope>
    <source>
        <strain evidence="1 2">UH-Slu-Lm8-n1</strain>
    </source>
</reference>
<dbReference type="EMBL" id="KN835425">
    <property type="protein sequence ID" value="KIK37853.1"/>
    <property type="molecule type" value="Genomic_DNA"/>
</dbReference>
<dbReference type="AlphaFoldDB" id="A0A0D0B1G2"/>
<dbReference type="InParanoid" id="A0A0D0B1G2"/>
<name>A0A0D0B1G2_9AGAM</name>
<evidence type="ECO:0000313" key="2">
    <source>
        <dbReference type="Proteomes" id="UP000054485"/>
    </source>
</evidence>
<accession>A0A0D0B1G2</accession>
<dbReference type="HOGENOM" id="CLU_3033958_0_0_1"/>
<dbReference type="Proteomes" id="UP000054485">
    <property type="component" value="Unassembled WGS sequence"/>
</dbReference>
<organism evidence="1 2">
    <name type="scientific">Suillus luteus UH-Slu-Lm8-n1</name>
    <dbReference type="NCBI Taxonomy" id="930992"/>
    <lineage>
        <taxon>Eukaryota</taxon>
        <taxon>Fungi</taxon>
        <taxon>Dikarya</taxon>
        <taxon>Basidiomycota</taxon>
        <taxon>Agaricomycotina</taxon>
        <taxon>Agaricomycetes</taxon>
        <taxon>Agaricomycetidae</taxon>
        <taxon>Boletales</taxon>
        <taxon>Suillineae</taxon>
        <taxon>Suillaceae</taxon>
        <taxon>Suillus</taxon>
    </lineage>
</organism>
<reference evidence="2" key="2">
    <citation type="submission" date="2015-01" db="EMBL/GenBank/DDBJ databases">
        <title>Evolutionary Origins and Diversification of the Mycorrhizal Mutualists.</title>
        <authorList>
            <consortium name="DOE Joint Genome Institute"/>
            <consortium name="Mycorrhizal Genomics Consortium"/>
            <person name="Kohler A."/>
            <person name="Kuo A."/>
            <person name="Nagy L.G."/>
            <person name="Floudas D."/>
            <person name="Copeland A."/>
            <person name="Barry K.W."/>
            <person name="Cichocki N."/>
            <person name="Veneault-Fourrey C."/>
            <person name="LaButti K."/>
            <person name="Lindquist E.A."/>
            <person name="Lipzen A."/>
            <person name="Lundell T."/>
            <person name="Morin E."/>
            <person name="Murat C."/>
            <person name="Riley R."/>
            <person name="Ohm R."/>
            <person name="Sun H."/>
            <person name="Tunlid A."/>
            <person name="Henrissat B."/>
            <person name="Grigoriev I.V."/>
            <person name="Hibbett D.S."/>
            <person name="Martin F."/>
        </authorList>
    </citation>
    <scope>NUCLEOTIDE SEQUENCE [LARGE SCALE GENOMIC DNA]</scope>
    <source>
        <strain evidence="2">UH-Slu-Lm8-n1</strain>
    </source>
</reference>
<proteinExistence type="predicted"/>
<protein>
    <submittedName>
        <fullName evidence="1">Uncharacterized protein</fullName>
    </submittedName>
</protein>
<evidence type="ECO:0000313" key="1">
    <source>
        <dbReference type="EMBL" id="KIK37853.1"/>
    </source>
</evidence>
<sequence>MVLLQKERELPSTYQTTPDIDLLILPLAFTSTAHGSSFEILAGRIEEICQSPLRV</sequence>
<keyword evidence="2" id="KW-1185">Reference proteome</keyword>
<gene>
    <name evidence="1" type="ORF">CY34DRAFT_809932</name>
</gene>